<name>C1MJP5_MICPC</name>
<dbReference type="GeneID" id="9681277"/>
<dbReference type="RefSeq" id="XP_003056249.1">
    <property type="nucleotide sequence ID" value="XM_003056203.1"/>
</dbReference>
<keyword evidence="1" id="KW-1133">Transmembrane helix</keyword>
<feature type="transmembrane region" description="Helical" evidence="1">
    <location>
        <begin position="105"/>
        <end position="126"/>
    </location>
</feature>
<proteinExistence type="predicted"/>
<dbReference type="AlphaFoldDB" id="C1MJP5"/>
<evidence type="ECO:0000313" key="2">
    <source>
        <dbReference type="EMBL" id="EEH59625.1"/>
    </source>
</evidence>
<protein>
    <submittedName>
        <fullName evidence="2">Predicted protein</fullName>
    </submittedName>
</protein>
<dbReference type="KEGG" id="mpp:MICPUCDRAFT_38341"/>
<dbReference type="OMA" id="CVATWYL"/>
<keyword evidence="3" id="KW-1185">Reference proteome</keyword>
<organism evidence="3">
    <name type="scientific">Micromonas pusilla (strain CCMP1545)</name>
    <name type="common">Picoplanktonic green alga</name>
    <dbReference type="NCBI Taxonomy" id="564608"/>
    <lineage>
        <taxon>Eukaryota</taxon>
        <taxon>Viridiplantae</taxon>
        <taxon>Chlorophyta</taxon>
        <taxon>Mamiellophyceae</taxon>
        <taxon>Mamiellales</taxon>
        <taxon>Mamiellaceae</taxon>
        <taxon>Micromonas</taxon>
    </lineage>
</organism>
<keyword evidence="1" id="KW-0472">Membrane</keyword>
<evidence type="ECO:0000256" key="1">
    <source>
        <dbReference type="SAM" id="Phobius"/>
    </source>
</evidence>
<dbReference type="EMBL" id="GG663736">
    <property type="protein sequence ID" value="EEH59625.1"/>
    <property type="molecule type" value="Genomic_DNA"/>
</dbReference>
<gene>
    <name evidence="2" type="ORF">MICPUCDRAFT_38341</name>
</gene>
<keyword evidence="1" id="KW-0812">Transmembrane</keyword>
<accession>C1MJP5</accession>
<reference evidence="2 3" key="1">
    <citation type="journal article" date="2009" name="Science">
        <title>Green evolution and dynamic adaptations revealed by genomes of the marine picoeukaryotes Micromonas.</title>
        <authorList>
            <person name="Worden A.Z."/>
            <person name="Lee J.H."/>
            <person name="Mock T."/>
            <person name="Rouze P."/>
            <person name="Simmons M.P."/>
            <person name="Aerts A.L."/>
            <person name="Allen A.E."/>
            <person name="Cuvelier M.L."/>
            <person name="Derelle E."/>
            <person name="Everett M.V."/>
            <person name="Foulon E."/>
            <person name="Grimwood J."/>
            <person name="Gundlach H."/>
            <person name="Henrissat B."/>
            <person name="Napoli C."/>
            <person name="McDonald S.M."/>
            <person name="Parker M.S."/>
            <person name="Rombauts S."/>
            <person name="Salamov A."/>
            <person name="Von Dassow P."/>
            <person name="Badger J.H."/>
            <person name="Coutinho P.M."/>
            <person name="Demir E."/>
            <person name="Dubchak I."/>
            <person name="Gentemann C."/>
            <person name="Eikrem W."/>
            <person name="Gready J.E."/>
            <person name="John U."/>
            <person name="Lanier W."/>
            <person name="Lindquist E.A."/>
            <person name="Lucas S."/>
            <person name="Mayer K.F."/>
            <person name="Moreau H."/>
            <person name="Not F."/>
            <person name="Otillar R."/>
            <person name="Panaud O."/>
            <person name="Pangilinan J."/>
            <person name="Paulsen I."/>
            <person name="Piegu B."/>
            <person name="Poliakov A."/>
            <person name="Robbens S."/>
            <person name="Schmutz J."/>
            <person name="Toulza E."/>
            <person name="Wyss T."/>
            <person name="Zelensky A."/>
            <person name="Zhou K."/>
            <person name="Armbrust E.V."/>
            <person name="Bhattacharya D."/>
            <person name="Goodenough U.W."/>
            <person name="Van de Peer Y."/>
            <person name="Grigoriev I.V."/>
        </authorList>
    </citation>
    <scope>NUCLEOTIDE SEQUENCE [LARGE SCALE GENOMIC DNA]</scope>
    <source>
        <strain evidence="2 3">CCMP1545</strain>
    </source>
</reference>
<evidence type="ECO:0000313" key="3">
    <source>
        <dbReference type="Proteomes" id="UP000001876"/>
    </source>
</evidence>
<sequence>MCPGVLVLVGPPSLLGGCVATWYLGHALASSSDSSLATYDVDAPSSSLGRLAGAGAMGGVWAIARRTLFPIVDAGGALSAATATLGEPLKIASWRDFYRATGPPVAMRCAVGLGAFAVGGATAAVVTDRTRRTKRESSGRRL</sequence>
<dbReference type="Proteomes" id="UP000001876">
    <property type="component" value="Unassembled WGS sequence"/>
</dbReference>